<dbReference type="EMBL" id="CAKOGL010000022">
    <property type="protein sequence ID" value="CAH2100091.1"/>
    <property type="molecule type" value="Genomic_DNA"/>
</dbReference>
<gene>
    <name evidence="2" type="ORF">EEDITHA_LOCUS14996</name>
</gene>
<dbReference type="Proteomes" id="UP001153954">
    <property type="component" value="Unassembled WGS sequence"/>
</dbReference>
<protein>
    <recommendedName>
        <fullName evidence="1">DUF4817 domain-containing protein</fullName>
    </recommendedName>
</protein>
<evidence type="ECO:0000313" key="2">
    <source>
        <dbReference type="EMBL" id="CAH2100091.1"/>
    </source>
</evidence>
<reference evidence="2" key="1">
    <citation type="submission" date="2022-03" db="EMBL/GenBank/DDBJ databases">
        <authorList>
            <person name="Tunstrom K."/>
        </authorList>
    </citation>
    <scope>NUCLEOTIDE SEQUENCE</scope>
</reference>
<accession>A0AAU9UM47</accession>
<name>A0AAU9UM47_EUPED</name>
<evidence type="ECO:0000259" key="1">
    <source>
        <dbReference type="Pfam" id="PF16087"/>
    </source>
</evidence>
<comment type="caution">
    <text evidence="2">The sequence shown here is derived from an EMBL/GenBank/DDBJ whole genome shotgun (WGS) entry which is preliminary data.</text>
</comment>
<keyword evidence="3" id="KW-1185">Reference proteome</keyword>
<evidence type="ECO:0000313" key="3">
    <source>
        <dbReference type="Proteomes" id="UP001153954"/>
    </source>
</evidence>
<dbReference type="AlphaFoldDB" id="A0AAU9UM47"/>
<proteinExistence type="predicted"/>
<feature type="domain" description="DUF4817" evidence="1">
    <location>
        <begin position="7"/>
        <end position="48"/>
    </location>
</feature>
<sequence length="118" mass="13398">MSRYTPAEYAKMHFIYGLCNGNASRAAALYRERYPNVRHPDYRVFIRVHNLLCEGRLPGIGLSGASEGRPQRHSAVEVLELVEEDSSTSISQISRRNPLMPRDGAFRVTFCQKNVTKN</sequence>
<organism evidence="2 3">
    <name type="scientific">Euphydryas editha</name>
    <name type="common">Edith's checkerspot</name>
    <dbReference type="NCBI Taxonomy" id="104508"/>
    <lineage>
        <taxon>Eukaryota</taxon>
        <taxon>Metazoa</taxon>
        <taxon>Ecdysozoa</taxon>
        <taxon>Arthropoda</taxon>
        <taxon>Hexapoda</taxon>
        <taxon>Insecta</taxon>
        <taxon>Pterygota</taxon>
        <taxon>Neoptera</taxon>
        <taxon>Endopterygota</taxon>
        <taxon>Lepidoptera</taxon>
        <taxon>Glossata</taxon>
        <taxon>Ditrysia</taxon>
        <taxon>Papilionoidea</taxon>
        <taxon>Nymphalidae</taxon>
        <taxon>Nymphalinae</taxon>
        <taxon>Euphydryas</taxon>
    </lineage>
</organism>
<dbReference type="Pfam" id="PF16087">
    <property type="entry name" value="DUF4817"/>
    <property type="match status" value="1"/>
</dbReference>
<dbReference type="InterPro" id="IPR032135">
    <property type="entry name" value="DUF4817"/>
</dbReference>